<comment type="catalytic activity">
    <reaction evidence="10 11">
        <text>L-cysteinyl-[protein] + hexadecanoyl-CoA = S-hexadecanoyl-L-cysteinyl-[protein] + CoA</text>
        <dbReference type="Rhea" id="RHEA:36683"/>
        <dbReference type="Rhea" id="RHEA-COMP:10131"/>
        <dbReference type="Rhea" id="RHEA-COMP:11032"/>
        <dbReference type="ChEBI" id="CHEBI:29950"/>
        <dbReference type="ChEBI" id="CHEBI:57287"/>
        <dbReference type="ChEBI" id="CHEBI:57379"/>
        <dbReference type="ChEBI" id="CHEBI:74151"/>
        <dbReference type="EC" id="2.3.1.225"/>
    </reaction>
</comment>
<dbReference type="PANTHER" id="PTHR22883">
    <property type="entry name" value="ZINC FINGER DHHC DOMAIN CONTAINING PROTEIN"/>
    <property type="match status" value="1"/>
</dbReference>
<proteinExistence type="inferred from homology"/>
<comment type="similarity">
    <text evidence="9">Belongs to the DHHC palmitoyltransferase family. PFA5 subfamily.</text>
</comment>
<evidence type="ECO:0000313" key="15">
    <source>
        <dbReference type="Proteomes" id="UP000038010"/>
    </source>
</evidence>
<evidence type="ECO:0000256" key="7">
    <source>
        <dbReference type="ARBA" id="ARBA00023288"/>
    </source>
</evidence>
<evidence type="ECO:0000256" key="8">
    <source>
        <dbReference type="ARBA" id="ARBA00023315"/>
    </source>
</evidence>
<reference evidence="14 15" key="1">
    <citation type="submission" date="2015-06" db="EMBL/GenBank/DDBJ databases">
        <title>Draft genome of the ant-associated black yeast Phialophora attae CBS 131958.</title>
        <authorList>
            <person name="Moreno L.F."/>
            <person name="Stielow B.J."/>
            <person name="de Hoog S."/>
            <person name="Vicente V.A."/>
            <person name="Weiss V.A."/>
            <person name="de Vries M."/>
            <person name="Cruz L.M."/>
            <person name="Souza E.M."/>
        </authorList>
    </citation>
    <scope>NUCLEOTIDE SEQUENCE [LARGE SCALE GENOMIC DNA]</scope>
    <source>
        <strain evidence="14 15">CBS 131958</strain>
    </source>
</reference>
<dbReference type="STRING" id="1664694.A0A0N1HVN3"/>
<feature type="compositionally biased region" description="Basic and acidic residues" evidence="12">
    <location>
        <begin position="110"/>
        <end position="119"/>
    </location>
</feature>
<dbReference type="OrthoDB" id="331948at2759"/>
<dbReference type="VEuPathDB" id="FungiDB:AB675_9402"/>
<dbReference type="GO" id="GO:0016020">
    <property type="term" value="C:membrane"/>
    <property type="evidence" value="ECO:0007669"/>
    <property type="project" value="UniProtKB-SubCell"/>
</dbReference>
<feature type="compositionally biased region" description="Low complexity" evidence="12">
    <location>
        <begin position="454"/>
        <end position="463"/>
    </location>
</feature>
<comment type="caution">
    <text evidence="14">The sequence shown here is derived from an EMBL/GenBank/DDBJ whole genome shotgun (WGS) entry which is preliminary data.</text>
</comment>
<evidence type="ECO:0000259" key="13">
    <source>
        <dbReference type="Pfam" id="PF01529"/>
    </source>
</evidence>
<keyword evidence="6" id="KW-0564">Palmitate</keyword>
<keyword evidence="15" id="KW-1185">Reference proteome</keyword>
<evidence type="ECO:0000256" key="3">
    <source>
        <dbReference type="ARBA" id="ARBA00022692"/>
    </source>
</evidence>
<comment type="domain">
    <text evidence="11">The DHHC domain is required for palmitoyltransferase activity.</text>
</comment>
<dbReference type="InterPro" id="IPR001594">
    <property type="entry name" value="Palmitoyltrfase_DHHC"/>
</dbReference>
<organism evidence="14 15">
    <name type="scientific">Cyphellophora attinorum</name>
    <dbReference type="NCBI Taxonomy" id="1664694"/>
    <lineage>
        <taxon>Eukaryota</taxon>
        <taxon>Fungi</taxon>
        <taxon>Dikarya</taxon>
        <taxon>Ascomycota</taxon>
        <taxon>Pezizomycotina</taxon>
        <taxon>Eurotiomycetes</taxon>
        <taxon>Chaetothyriomycetidae</taxon>
        <taxon>Chaetothyriales</taxon>
        <taxon>Cyphellophoraceae</taxon>
        <taxon>Cyphellophora</taxon>
    </lineage>
</organism>
<dbReference type="GeneID" id="28741812"/>
<dbReference type="AlphaFoldDB" id="A0A0N1HVN3"/>
<evidence type="ECO:0000256" key="2">
    <source>
        <dbReference type="ARBA" id="ARBA00022679"/>
    </source>
</evidence>
<evidence type="ECO:0000256" key="10">
    <source>
        <dbReference type="ARBA" id="ARBA00048048"/>
    </source>
</evidence>
<dbReference type="GO" id="GO:0019706">
    <property type="term" value="F:protein-cysteine S-palmitoyltransferase activity"/>
    <property type="evidence" value="ECO:0007669"/>
    <property type="project" value="UniProtKB-EC"/>
</dbReference>
<feature type="transmembrane region" description="Helical" evidence="11">
    <location>
        <begin position="58"/>
        <end position="80"/>
    </location>
</feature>
<feature type="region of interest" description="Disordered" evidence="12">
    <location>
        <begin position="104"/>
        <end position="133"/>
    </location>
</feature>
<feature type="region of interest" description="Disordered" evidence="12">
    <location>
        <begin position="407"/>
        <end position="463"/>
    </location>
</feature>
<feature type="domain" description="Palmitoyltransferase DHHC" evidence="13">
    <location>
        <begin position="153"/>
        <end position="258"/>
    </location>
</feature>
<dbReference type="InterPro" id="IPR039859">
    <property type="entry name" value="PFA4/ZDH16/20/ERF2-like"/>
</dbReference>
<dbReference type="EC" id="2.3.1.225" evidence="11"/>
<name>A0A0N1HVN3_9EURO</name>
<evidence type="ECO:0000313" key="14">
    <source>
        <dbReference type="EMBL" id="KPI41403.1"/>
    </source>
</evidence>
<keyword evidence="3 11" id="KW-0812">Transmembrane</keyword>
<evidence type="ECO:0000256" key="6">
    <source>
        <dbReference type="ARBA" id="ARBA00023139"/>
    </source>
</evidence>
<dbReference type="GO" id="GO:0005783">
    <property type="term" value="C:endoplasmic reticulum"/>
    <property type="evidence" value="ECO:0007669"/>
    <property type="project" value="TreeGrafter"/>
</dbReference>
<evidence type="ECO:0000256" key="11">
    <source>
        <dbReference type="RuleBase" id="RU079119"/>
    </source>
</evidence>
<dbReference type="PANTHER" id="PTHR22883:SF23">
    <property type="entry name" value="PALMITOYLTRANSFERASE ZDHHC6"/>
    <property type="match status" value="1"/>
</dbReference>
<dbReference type="Proteomes" id="UP000038010">
    <property type="component" value="Unassembled WGS sequence"/>
</dbReference>
<keyword evidence="8 11" id="KW-0012">Acyltransferase</keyword>
<keyword evidence="7" id="KW-0449">Lipoprotein</keyword>
<gene>
    <name evidence="14" type="ORF">AB675_9402</name>
</gene>
<feature type="compositionally biased region" description="Basic residues" evidence="12">
    <location>
        <begin position="424"/>
        <end position="433"/>
    </location>
</feature>
<evidence type="ECO:0000256" key="5">
    <source>
        <dbReference type="ARBA" id="ARBA00023136"/>
    </source>
</evidence>
<evidence type="ECO:0000256" key="4">
    <source>
        <dbReference type="ARBA" id="ARBA00022989"/>
    </source>
</evidence>
<feature type="region of interest" description="Disordered" evidence="12">
    <location>
        <begin position="302"/>
        <end position="339"/>
    </location>
</feature>
<evidence type="ECO:0000256" key="9">
    <source>
        <dbReference type="ARBA" id="ARBA00038298"/>
    </source>
</evidence>
<evidence type="ECO:0000256" key="1">
    <source>
        <dbReference type="ARBA" id="ARBA00004141"/>
    </source>
</evidence>
<dbReference type="EMBL" id="LFJN01000009">
    <property type="protein sequence ID" value="KPI41403.1"/>
    <property type="molecule type" value="Genomic_DNA"/>
</dbReference>
<feature type="transmembrane region" description="Helical" evidence="11">
    <location>
        <begin position="221"/>
        <end position="240"/>
    </location>
</feature>
<dbReference type="PROSITE" id="PS50216">
    <property type="entry name" value="DHHC"/>
    <property type="match status" value="1"/>
</dbReference>
<dbReference type="GO" id="GO:0005794">
    <property type="term" value="C:Golgi apparatus"/>
    <property type="evidence" value="ECO:0007669"/>
    <property type="project" value="TreeGrafter"/>
</dbReference>
<dbReference type="GO" id="GO:0006612">
    <property type="term" value="P:protein targeting to membrane"/>
    <property type="evidence" value="ECO:0007669"/>
    <property type="project" value="TreeGrafter"/>
</dbReference>
<feature type="transmembrane region" description="Helical" evidence="11">
    <location>
        <begin position="186"/>
        <end position="209"/>
    </location>
</feature>
<sequence>MAMGPGTAANRAANIWTARIIPILLLAIIGYASYAVTKEECIDYLLRPSASSGLQPRTGTAIAILTIFYILLCLLLVSYARLVSTILLNPGVVPRGPQWYVERNQRRKAEKRESEKTVEEDTDSGQGVSAKGTLPDAESYRVQDFWLKDVFVDRVHHCSELNRCVYKMDHFCPWVGGVVSETSFKFFIQFTFWTGVFCFFNVVHISYFLRQRQRHFSDVNVHWILALALSALFLLFGMGMCGSSLEFAFRNTTTIDNYDRRSHVYYIAVHVPYTTFERLTQAQRDSIRWITYPRPPSEQLHLLEDNGANYPQPGSEMPTQQPQDLNGAQQTSAAPTHTQPQRTFAILEAEPGANPYDLGLFNNFKTVMGNSVLEWLSPIHHSPCTQQRPRSPQSSYKMGPLVYKLKKRAGIAEGGDRQRYGGSKGRRKRRRKPASPTETARHEEWHGRRESRSTGESTSQASG</sequence>
<feature type="compositionally biased region" description="Basic and acidic residues" evidence="12">
    <location>
        <begin position="439"/>
        <end position="453"/>
    </location>
</feature>
<protein>
    <recommendedName>
        <fullName evidence="11">Palmitoyltransferase</fullName>
        <ecNumber evidence="11">2.3.1.225</ecNumber>
    </recommendedName>
</protein>
<dbReference type="Pfam" id="PF01529">
    <property type="entry name" value="DHHC"/>
    <property type="match status" value="1"/>
</dbReference>
<feature type="compositionally biased region" description="Polar residues" evidence="12">
    <location>
        <begin position="317"/>
        <end position="339"/>
    </location>
</feature>
<comment type="subcellular location">
    <subcellularLocation>
        <location evidence="1">Membrane</location>
        <topology evidence="1">Multi-pass membrane protein</topology>
    </subcellularLocation>
</comment>
<evidence type="ECO:0000256" key="12">
    <source>
        <dbReference type="SAM" id="MobiDB-lite"/>
    </source>
</evidence>
<dbReference type="RefSeq" id="XP_018001366.1">
    <property type="nucleotide sequence ID" value="XM_018149932.1"/>
</dbReference>
<keyword evidence="2 11" id="KW-0808">Transferase</keyword>
<keyword evidence="5 11" id="KW-0472">Membrane</keyword>
<accession>A0A0N1HVN3</accession>
<feature type="transmembrane region" description="Helical" evidence="11">
    <location>
        <begin position="20"/>
        <end position="37"/>
    </location>
</feature>
<keyword evidence="4 11" id="KW-1133">Transmembrane helix</keyword>